<evidence type="ECO:0000313" key="3">
    <source>
        <dbReference type="Proteomes" id="UP000531216"/>
    </source>
</evidence>
<dbReference type="AlphaFoldDB" id="A0A7W6FV03"/>
<dbReference type="Proteomes" id="UP000531216">
    <property type="component" value="Unassembled WGS sequence"/>
</dbReference>
<dbReference type="PANTHER" id="PTHR33164">
    <property type="entry name" value="TRANSCRIPTIONAL REGULATOR, MARR FAMILY"/>
    <property type="match status" value="1"/>
</dbReference>
<feature type="domain" description="HTH marR-type" evidence="1">
    <location>
        <begin position="1"/>
        <end position="130"/>
    </location>
</feature>
<dbReference type="GO" id="GO:0003700">
    <property type="term" value="F:DNA-binding transcription factor activity"/>
    <property type="evidence" value="ECO:0007669"/>
    <property type="project" value="InterPro"/>
</dbReference>
<evidence type="ECO:0000259" key="1">
    <source>
        <dbReference type="PROSITE" id="PS50995"/>
    </source>
</evidence>
<protein>
    <submittedName>
        <fullName evidence="2">DNA-binding MarR family transcriptional regulator</fullName>
    </submittedName>
</protein>
<keyword evidence="2" id="KW-0238">DNA-binding</keyword>
<dbReference type="PROSITE" id="PS50995">
    <property type="entry name" value="HTH_MARR_2"/>
    <property type="match status" value="1"/>
</dbReference>
<dbReference type="InterPro" id="IPR000835">
    <property type="entry name" value="HTH_MarR-typ"/>
</dbReference>
<dbReference type="GO" id="GO:0006950">
    <property type="term" value="P:response to stress"/>
    <property type="evidence" value="ECO:0007669"/>
    <property type="project" value="TreeGrafter"/>
</dbReference>
<dbReference type="InterPro" id="IPR039422">
    <property type="entry name" value="MarR/SlyA-like"/>
</dbReference>
<dbReference type="SMART" id="SM00347">
    <property type="entry name" value="HTH_MARR"/>
    <property type="match status" value="1"/>
</dbReference>
<dbReference type="PANTHER" id="PTHR33164:SF43">
    <property type="entry name" value="HTH-TYPE TRANSCRIPTIONAL REPRESSOR YETL"/>
    <property type="match status" value="1"/>
</dbReference>
<name>A0A7W6FV03_9HYPH</name>
<proteinExistence type="predicted"/>
<accession>A0A7W6FV03</accession>
<reference evidence="2 3" key="1">
    <citation type="submission" date="2020-08" db="EMBL/GenBank/DDBJ databases">
        <title>Genomic Encyclopedia of Type Strains, Phase IV (KMG-IV): sequencing the most valuable type-strain genomes for metagenomic binning, comparative biology and taxonomic classification.</title>
        <authorList>
            <person name="Goeker M."/>
        </authorList>
    </citation>
    <scope>NUCLEOTIDE SEQUENCE [LARGE SCALE GENOMIC DNA]</scope>
    <source>
        <strain evidence="2 3">DSM 25024</strain>
    </source>
</reference>
<organism evidence="2 3">
    <name type="scientific">Aureimonas phyllosphaerae</name>
    <dbReference type="NCBI Taxonomy" id="1166078"/>
    <lineage>
        <taxon>Bacteria</taxon>
        <taxon>Pseudomonadati</taxon>
        <taxon>Pseudomonadota</taxon>
        <taxon>Alphaproteobacteria</taxon>
        <taxon>Hyphomicrobiales</taxon>
        <taxon>Aurantimonadaceae</taxon>
        <taxon>Aureimonas</taxon>
    </lineage>
</organism>
<keyword evidence="3" id="KW-1185">Reference proteome</keyword>
<dbReference type="EMBL" id="JACIDO010000005">
    <property type="protein sequence ID" value="MBB3936648.1"/>
    <property type="molecule type" value="Genomic_DNA"/>
</dbReference>
<dbReference type="RefSeq" id="WP_244545936.1">
    <property type="nucleotide sequence ID" value="NZ_CP181348.1"/>
</dbReference>
<comment type="caution">
    <text evidence="2">The sequence shown here is derived from an EMBL/GenBank/DDBJ whole genome shotgun (WGS) entry which is preliminary data.</text>
</comment>
<sequence length="140" mass="15541">MVQHLLSISKSTRAFLSLLLMEIDLHPGQDQLLARVEPGVPVSVSALADQLSVRPSTVSKMLDRLMEKNLVERTAHSHDARRTMVMLTPAGETVRGRVNALWEKLEGDLASAVAPGRRDDLLTALREADELLTAKLRRLR</sequence>
<dbReference type="GO" id="GO:0003677">
    <property type="term" value="F:DNA binding"/>
    <property type="evidence" value="ECO:0007669"/>
    <property type="project" value="UniProtKB-KW"/>
</dbReference>
<dbReference type="PRINTS" id="PR00598">
    <property type="entry name" value="HTHMARR"/>
</dbReference>
<dbReference type="SUPFAM" id="SSF46785">
    <property type="entry name" value="Winged helix' DNA-binding domain"/>
    <property type="match status" value="1"/>
</dbReference>
<dbReference type="InterPro" id="IPR036390">
    <property type="entry name" value="WH_DNA-bd_sf"/>
</dbReference>
<evidence type="ECO:0000313" key="2">
    <source>
        <dbReference type="EMBL" id="MBB3936648.1"/>
    </source>
</evidence>
<dbReference type="Pfam" id="PF01047">
    <property type="entry name" value="MarR"/>
    <property type="match status" value="1"/>
</dbReference>
<dbReference type="InterPro" id="IPR036388">
    <property type="entry name" value="WH-like_DNA-bd_sf"/>
</dbReference>
<dbReference type="Gene3D" id="1.10.10.10">
    <property type="entry name" value="Winged helix-like DNA-binding domain superfamily/Winged helix DNA-binding domain"/>
    <property type="match status" value="1"/>
</dbReference>
<gene>
    <name evidence="2" type="ORF">GGR05_002802</name>
</gene>